<organism evidence="2 3">
    <name type="scientific">Arachis hypogaea</name>
    <name type="common">Peanut</name>
    <dbReference type="NCBI Taxonomy" id="3818"/>
    <lineage>
        <taxon>Eukaryota</taxon>
        <taxon>Viridiplantae</taxon>
        <taxon>Streptophyta</taxon>
        <taxon>Embryophyta</taxon>
        <taxon>Tracheophyta</taxon>
        <taxon>Spermatophyta</taxon>
        <taxon>Magnoliopsida</taxon>
        <taxon>eudicotyledons</taxon>
        <taxon>Gunneridae</taxon>
        <taxon>Pentapetalae</taxon>
        <taxon>rosids</taxon>
        <taxon>fabids</taxon>
        <taxon>Fabales</taxon>
        <taxon>Fabaceae</taxon>
        <taxon>Papilionoideae</taxon>
        <taxon>50 kb inversion clade</taxon>
        <taxon>dalbergioids sensu lato</taxon>
        <taxon>Dalbergieae</taxon>
        <taxon>Pterocarpus clade</taxon>
        <taxon>Arachis</taxon>
    </lineage>
</organism>
<evidence type="ECO:0000256" key="1">
    <source>
        <dbReference type="SAM" id="MobiDB-lite"/>
    </source>
</evidence>
<accession>A0A444YG92</accession>
<feature type="compositionally biased region" description="Gly residues" evidence="1">
    <location>
        <begin position="152"/>
        <end position="162"/>
    </location>
</feature>
<protein>
    <submittedName>
        <fullName evidence="2">Uncharacterized protein</fullName>
    </submittedName>
</protein>
<evidence type="ECO:0000313" key="3">
    <source>
        <dbReference type="Proteomes" id="UP000289738"/>
    </source>
</evidence>
<feature type="compositionally biased region" description="Acidic residues" evidence="1">
    <location>
        <begin position="125"/>
        <end position="143"/>
    </location>
</feature>
<sequence length="162" mass="17009">MKQVEKLFYRIPISVLRDDVKYDSFVIGSNEDLEVLFHCRRQFSEVRTPELLAKLVDVVSSSGGSRPVCASSSVPVIAPETMVVAFLSVAANLYCSGDGEVGITDTAPVSLQGGIPDGIDDVLLGDDDNDDLEPDIIVDDSGDDIAGSNPAVGGGAFSSGTQ</sequence>
<gene>
    <name evidence="2" type="ORF">Ahy_B06g079837</name>
</gene>
<proteinExistence type="predicted"/>
<reference evidence="2 3" key="1">
    <citation type="submission" date="2019-01" db="EMBL/GenBank/DDBJ databases">
        <title>Sequencing of cultivated peanut Arachis hypogaea provides insights into genome evolution and oil improvement.</title>
        <authorList>
            <person name="Chen X."/>
        </authorList>
    </citation>
    <scope>NUCLEOTIDE SEQUENCE [LARGE SCALE GENOMIC DNA]</scope>
    <source>
        <strain evidence="3">cv. Fuhuasheng</strain>
        <tissue evidence="2">Leaves</tissue>
    </source>
</reference>
<dbReference type="Proteomes" id="UP000289738">
    <property type="component" value="Chromosome B06"/>
</dbReference>
<dbReference type="AlphaFoldDB" id="A0A444YG92"/>
<feature type="region of interest" description="Disordered" evidence="1">
    <location>
        <begin position="125"/>
        <end position="162"/>
    </location>
</feature>
<keyword evidence="3" id="KW-1185">Reference proteome</keyword>
<evidence type="ECO:0000313" key="2">
    <source>
        <dbReference type="EMBL" id="RYR00963.1"/>
    </source>
</evidence>
<comment type="caution">
    <text evidence="2">The sequence shown here is derived from an EMBL/GenBank/DDBJ whole genome shotgun (WGS) entry which is preliminary data.</text>
</comment>
<dbReference type="EMBL" id="SDMP01000016">
    <property type="protein sequence ID" value="RYR00963.1"/>
    <property type="molecule type" value="Genomic_DNA"/>
</dbReference>
<name>A0A444YG92_ARAHY</name>